<reference evidence="1" key="1">
    <citation type="journal article" date="2022" name="bioRxiv">
        <title>Sequencing and chromosome-scale assembly of the giantPleurodeles waltlgenome.</title>
        <authorList>
            <person name="Brown T."/>
            <person name="Elewa A."/>
            <person name="Iarovenko S."/>
            <person name="Subramanian E."/>
            <person name="Araus A.J."/>
            <person name="Petzold A."/>
            <person name="Susuki M."/>
            <person name="Suzuki K.-i.T."/>
            <person name="Hayashi T."/>
            <person name="Toyoda A."/>
            <person name="Oliveira C."/>
            <person name="Osipova E."/>
            <person name="Leigh N.D."/>
            <person name="Simon A."/>
            <person name="Yun M.H."/>
        </authorList>
    </citation>
    <scope>NUCLEOTIDE SEQUENCE</scope>
    <source>
        <strain evidence="1">20211129_DDA</strain>
        <tissue evidence="1">Liver</tissue>
    </source>
</reference>
<gene>
    <name evidence="1" type="ORF">NDU88_007745</name>
</gene>
<keyword evidence="2" id="KW-1185">Reference proteome</keyword>
<dbReference type="EMBL" id="JANPWB010000010">
    <property type="protein sequence ID" value="KAJ1141412.1"/>
    <property type="molecule type" value="Genomic_DNA"/>
</dbReference>
<name>A0AAV7QPQ0_PLEWA</name>
<comment type="caution">
    <text evidence="1">The sequence shown here is derived from an EMBL/GenBank/DDBJ whole genome shotgun (WGS) entry which is preliminary data.</text>
</comment>
<dbReference type="Proteomes" id="UP001066276">
    <property type="component" value="Chromosome 6"/>
</dbReference>
<sequence length="160" mass="17549">MATEEEEEAAAAGCLGAGELRVGSRISVLLEQVVNEALVVSFQWGQRSFSGILLQSRQKSGLFCVPPPLLPKQDDPSASSAINGIDDDRNLVQPLLEIPYPSSDTFEKSICDPDPPSHFNCEKRLRILEHSCSTKVSLCLHTWRLALNRFLEIAVRMAAG</sequence>
<evidence type="ECO:0000313" key="1">
    <source>
        <dbReference type="EMBL" id="KAJ1141412.1"/>
    </source>
</evidence>
<protein>
    <submittedName>
        <fullName evidence="1">Uncharacterized protein</fullName>
    </submittedName>
</protein>
<accession>A0AAV7QPQ0</accession>
<proteinExistence type="predicted"/>
<dbReference type="AlphaFoldDB" id="A0AAV7QPQ0"/>
<evidence type="ECO:0000313" key="2">
    <source>
        <dbReference type="Proteomes" id="UP001066276"/>
    </source>
</evidence>
<organism evidence="1 2">
    <name type="scientific">Pleurodeles waltl</name>
    <name type="common">Iberian ribbed newt</name>
    <dbReference type="NCBI Taxonomy" id="8319"/>
    <lineage>
        <taxon>Eukaryota</taxon>
        <taxon>Metazoa</taxon>
        <taxon>Chordata</taxon>
        <taxon>Craniata</taxon>
        <taxon>Vertebrata</taxon>
        <taxon>Euteleostomi</taxon>
        <taxon>Amphibia</taxon>
        <taxon>Batrachia</taxon>
        <taxon>Caudata</taxon>
        <taxon>Salamandroidea</taxon>
        <taxon>Salamandridae</taxon>
        <taxon>Pleurodelinae</taxon>
        <taxon>Pleurodeles</taxon>
    </lineage>
</organism>